<comment type="similarity">
    <text evidence="2">Belongs to the NAD(P)-dependent epimerase/dehydratase family. Dihydroflavonol-4-reductase subfamily.</text>
</comment>
<dbReference type="InterPro" id="IPR050425">
    <property type="entry name" value="NAD(P)_dehydrat-like"/>
</dbReference>
<evidence type="ECO:0000259" key="3">
    <source>
        <dbReference type="Pfam" id="PF01370"/>
    </source>
</evidence>
<keyword evidence="5" id="KW-1185">Reference proteome</keyword>
<gene>
    <name evidence="4" type="ORF">CALVIDRAFT_518297</name>
</gene>
<dbReference type="InterPro" id="IPR036291">
    <property type="entry name" value="NAD(P)-bd_dom_sf"/>
</dbReference>
<evidence type="ECO:0000313" key="5">
    <source>
        <dbReference type="Proteomes" id="UP000076738"/>
    </source>
</evidence>
<evidence type="ECO:0000256" key="1">
    <source>
        <dbReference type="ARBA" id="ARBA00023002"/>
    </source>
</evidence>
<keyword evidence="1" id="KW-0560">Oxidoreductase</keyword>
<organism evidence="4 5">
    <name type="scientific">Calocera viscosa (strain TUFC12733)</name>
    <dbReference type="NCBI Taxonomy" id="1330018"/>
    <lineage>
        <taxon>Eukaryota</taxon>
        <taxon>Fungi</taxon>
        <taxon>Dikarya</taxon>
        <taxon>Basidiomycota</taxon>
        <taxon>Agaricomycotina</taxon>
        <taxon>Dacrymycetes</taxon>
        <taxon>Dacrymycetales</taxon>
        <taxon>Dacrymycetaceae</taxon>
        <taxon>Calocera</taxon>
    </lineage>
</organism>
<dbReference type="PANTHER" id="PTHR10366">
    <property type="entry name" value="NAD DEPENDENT EPIMERASE/DEHYDRATASE"/>
    <property type="match status" value="1"/>
</dbReference>
<accession>A0A167JV03</accession>
<dbReference type="SUPFAM" id="SSF51735">
    <property type="entry name" value="NAD(P)-binding Rossmann-fold domains"/>
    <property type="match status" value="1"/>
</dbReference>
<dbReference type="PANTHER" id="PTHR10366:SF562">
    <property type="entry name" value="ALDEHYDE REDUCTASE II (AFU_ORTHOLOGUE AFUA_1G11360)"/>
    <property type="match status" value="1"/>
</dbReference>
<dbReference type="EMBL" id="KV417298">
    <property type="protein sequence ID" value="KZO93936.1"/>
    <property type="molecule type" value="Genomic_DNA"/>
</dbReference>
<dbReference type="STRING" id="1330018.A0A167JV03"/>
<name>A0A167JV03_CALVF</name>
<dbReference type="Gene3D" id="3.40.50.720">
    <property type="entry name" value="NAD(P)-binding Rossmann-like Domain"/>
    <property type="match status" value="1"/>
</dbReference>
<dbReference type="AlphaFoldDB" id="A0A167JV03"/>
<evidence type="ECO:0000256" key="2">
    <source>
        <dbReference type="ARBA" id="ARBA00023445"/>
    </source>
</evidence>
<sequence length="335" mass="36139">MAPLAPNSLVVITGVTGYIASHTGLQALKAGYRVRGTVRSLAKAEELRKAYTKEGVDASPAKLEFVVIDDLLNSDLVEAVFKGADGVIHLALPGPTGADFVQQTLDSVVIPLKAANAVGIKQFVLTGTSMNVVSPGQIPEKVLTDKDWNDATMQQYTNATEEDKKSPFWMFTLYAVGKQLAEKAAWKYVETDKPSFELTVILPDVNWGPLVYGKEALTPSWVTTLLKGDASPTAMPAQWFVDVRDCAKLHVLPLSDSSLTGTRIWAVTGAFGWNQVLAILRKNFPAHADKIPADIPASPIEPCPWKIDNAVGTKALGKWYSLEESVVGTAKSVGF</sequence>
<dbReference type="OrthoDB" id="2735536at2759"/>
<dbReference type="Proteomes" id="UP000076738">
    <property type="component" value="Unassembled WGS sequence"/>
</dbReference>
<evidence type="ECO:0000313" key="4">
    <source>
        <dbReference type="EMBL" id="KZO93936.1"/>
    </source>
</evidence>
<protein>
    <submittedName>
        <fullName evidence="4">NAD(P)-binding protein</fullName>
    </submittedName>
</protein>
<proteinExistence type="inferred from homology"/>
<reference evidence="4 5" key="1">
    <citation type="journal article" date="2016" name="Mol. Biol. Evol.">
        <title>Comparative Genomics of Early-Diverging Mushroom-Forming Fungi Provides Insights into the Origins of Lignocellulose Decay Capabilities.</title>
        <authorList>
            <person name="Nagy L.G."/>
            <person name="Riley R."/>
            <person name="Tritt A."/>
            <person name="Adam C."/>
            <person name="Daum C."/>
            <person name="Floudas D."/>
            <person name="Sun H."/>
            <person name="Yadav J.S."/>
            <person name="Pangilinan J."/>
            <person name="Larsson K.H."/>
            <person name="Matsuura K."/>
            <person name="Barry K."/>
            <person name="Labutti K."/>
            <person name="Kuo R."/>
            <person name="Ohm R.A."/>
            <person name="Bhattacharya S.S."/>
            <person name="Shirouzu T."/>
            <person name="Yoshinaga Y."/>
            <person name="Martin F.M."/>
            <person name="Grigoriev I.V."/>
            <person name="Hibbett D.S."/>
        </authorList>
    </citation>
    <scope>NUCLEOTIDE SEQUENCE [LARGE SCALE GENOMIC DNA]</scope>
    <source>
        <strain evidence="4 5">TUFC12733</strain>
    </source>
</reference>
<dbReference type="InterPro" id="IPR001509">
    <property type="entry name" value="Epimerase_deHydtase"/>
</dbReference>
<feature type="domain" description="NAD-dependent epimerase/dehydratase" evidence="3">
    <location>
        <begin position="10"/>
        <end position="255"/>
    </location>
</feature>
<dbReference type="Pfam" id="PF01370">
    <property type="entry name" value="Epimerase"/>
    <property type="match status" value="1"/>
</dbReference>
<dbReference type="GO" id="GO:0016616">
    <property type="term" value="F:oxidoreductase activity, acting on the CH-OH group of donors, NAD or NADP as acceptor"/>
    <property type="evidence" value="ECO:0007669"/>
    <property type="project" value="TreeGrafter"/>
</dbReference>